<dbReference type="InterPro" id="IPR054552">
    <property type="entry name" value="SPT2_N"/>
</dbReference>
<dbReference type="GO" id="GO:0003677">
    <property type="term" value="F:DNA binding"/>
    <property type="evidence" value="ECO:0007669"/>
    <property type="project" value="TreeGrafter"/>
</dbReference>
<sequence>MKKIDLDDDFLRKAKSTYQQSYSRLEGYTAAVMEGDKKEKKETVEVPSGKKTEEMDFSSLLGLAQEKQSNKVDIKRYSTKVTGPKKQNPKEKKLSENVRRFMEKKEDEERKKRLDAADRTKALLAKRSEDKKSMKTMKSMLLRTKSANKAVVPVDNNNTAATLAGRNQCDEDDYGYESGFANNYYDKLMKKYEATQVDPMEKYNRIMKTPKELRSTLNRVKSALEEQEEPHVRKKRSSKRAGDPSPPRPSPVESCNTSSSSTNKTRKEKELEARKIRLKNASKMPPSTSFHDLIKMAQAKASGQPISDPLSKTKSSAAKDFEFHRPMTNKMKEEFKREYLSKMRKAGKLPMAAKKETPESNAKSVHPPVSSLKKSNGASESSLSSSSKSSSVDKSKKDVETRKTVPKEPVKRDVNSVKAREFIGEKRIRPPTPPPTTSVRKSAPFNPKMKPQKRNRIESESEEEYDSEMDDFIDDTDTALDISAQIRGIFGYDRRKYADEADFDDRSMVANYSTIMKEEVRSAKIGKMEDLEDMKREEEELQRKMARKKKLKKIAQSHSHVFFFSLLTPTKCNPPKERNISCGKDIDGKTVPDHEVCIQDQVKTDNLKDRSLAVYRCYNSRGSYKCQNAYSNYCVTDYSMEEPIKDVCPPYFDCVNREFKNGRAKVCIPRMFSGGYGGCSNDFSCGFFLLSQTWATCVNGDCDGFIRKRQ</sequence>
<evidence type="ECO:0000259" key="6">
    <source>
        <dbReference type="Pfam" id="PF22878"/>
    </source>
</evidence>
<feature type="compositionally biased region" description="Low complexity" evidence="5">
    <location>
        <begin position="253"/>
        <end position="263"/>
    </location>
</feature>
<reference evidence="7" key="1">
    <citation type="submission" date="2021-02" db="EMBL/GenBank/DDBJ databases">
        <authorList>
            <person name="Bekaert M."/>
        </authorList>
    </citation>
    <scope>NUCLEOTIDE SEQUENCE</scope>
    <source>
        <strain evidence="7">IoA-00</strain>
    </source>
</reference>
<feature type="compositionally biased region" description="Basic and acidic residues" evidence="5">
    <location>
        <begin position="198"/>
        <end position="214"/>
    </location>
</feature>
<evidence type="ECO:0000256" key="2">
    <source>
        <dbReference type="ARBA" id="ARBA00013786"/>
    </source>
</evidence>
<dbReference type="GO" id="GO:0042393">
    <property type="term" value="F:histone binding"/>
    <property type="evidence" value="ECO:0007669"/>
    <property type="project" value="TreeGrafter"/>
</dbReference>
<evidence type="ECO:0000313" key="8">
    <source>
        <dbReference type="Proteomes" id="UP000675881"/>
    </source>
</evidence>
<proteinExistence type="inferred from homology"/>
<feature type="compositionally biased region" description="Low complexity" evidence="5">
    <location>
        <begin position="373"/>
        <end position="390"/>
    </location>
</feature>
<dbReference type="Pfam" id="PF08243">
    <property type="entry name" value="SPT2"/>
    <property type="match status" value="1"/>
</dbReference>
<feature type="region of interest" description="Disordered" evidence="5">
    <location>
        <begin position="68"/>
        <end position="136"/>
    </location>
</feature>
<dbReference type="InterPro" id="IPR013256">
    <property type="entry name" value="Chromatin_SPT2"/>
</dbReference>
<dbReference type="EMBL" id="HG994587">
    <property type="protein sequence ID" value="CAF3013499.1"/>
    <property type="molecule type" value="Genomic_DNA"/>
</dbReference>
<feature type="region of interest" description="Disordered" evidence="5">
    <location>
        <begin position="198"/>
        <end position="329"/>
    </location>
</feature>
<feature type="compositionally biased region" description="Basic and acidic residues" evidence="5">
    <location>
        <begin position="317"/>
        <end position="329"/>
    </location>
</feature>
<organism evidence="7 8">
    <name type="scientific">Lepeophtheirus salmonis</name>
    <name type="common">Salmon louse</name>
    <name type="synonym">Caligus salmonis</name>
    <dbReference type="NCBI Taxonomy" id="72036"/>
    <lineage>
        <taxon>Eukaryota</taxon>
        <taxon>Metazoa</taxon>
        <taxon>Ecdysozoa</taxon>
        <taxon>Arthropoda</taxon>
        <taxon>Crustacea</taxon>
        <taxon>Multicrustacea</taxon>
        <taxon>Hexanauplia</taxon>
        <taxon>Copepoda</taxon>
        <taxon>Siphonostomatoida</taxon>
        <taxon>Caligidae</taxon>
        <taxon>Lepeophtheirus</taxon>
    </lineage>
</organism>
<dbReference type="PANTHER" id="PTHR22691">
    <property type="entry name" value="YEAST SPT2-RELATED"/>
    <property type="match status" value="1"/>
</dbReference>
<feature type="compositionally biased region" description="Basic and acidic residues" evidence="5">
    <location>
        <begin position="265"/>
        <end position="275"/>
    </location>
</feature>
<feature type="region of interest" description="Disordered" evidence="5">
    <location>
        <begin position="346"/>
        <end position="468"/>
    </location>
</feature>
<dbReference type="GO" id="GO:0006334">
    <property type="term" value="P:nucleosome assembly"/>
    <property type="evidence" value="ECO:0007669"/>
    <property type="project" value="TreeGrafter"/>
</dbReference>
<evidence type="ECO:0000256" key="5">
    <source>
        <dbReference type="SAM" id="MobiDB-lite"/>
    </source>
</evidence>
<feature type="compositionally biased region" description="Basic and acidic residues" evidence="5">
    <location>
        <begin position="391"/>
        <end position="428"/>
    </location>
</feature>
<feature type="compositionally biased region" description="Basic and acidic residues" evidence="5">
    <location>
        <begin position="88"/>
        <end position="133"/>
    </location>
</feature>
<dbReference type="Proteomes" id="UP000675881">
    <property type="component" value="Chromosome 8"/>
</dbReference>
<name>A0A7R8HCN2_LEPSM</name>
<evidence type="ECO:0000256" key="4">
    <source>
        <dbReference type="SAM" id="Coils"/>
    </source>
</evidence>
<comment type="similarity">
    <text evidence="1">Belongs to the SPT2 family.</text>
</comment>
<dbReference type="SMART" id="SM00784">
    <property type="entry name" value="SPT2"/>
    <property type="match status" value="1"/>
</dbReference>
<feature type="domain" description="SPT2 homolog N-terminal" evidence="6">
    <location>
        <begin position="55"/>
        <end position="145"/>
    </location>
</feature>
<dbReference type="AlphaFoldDB" id="A0A7R8HCN2"/>
<dbReference type="PANTHER" id="PTHR22691:SF8">
    <property type="entry name" value="PROTEIN SPT2 HOMOLOG"/>
    <property type="match status" value="1"/>
</dbReference>
<protein>
    <recommendedName>
        <fullName evidence="2">Protein SPT2 homolog</fullName>
    </recommendedName>
</protein>
<evidence type="ECO:0000256" key="1">
    <source>
        <dbReference type="ARBA" id="ARBA00006461"/>
    </source>
</evidence>
<dbReference type="GO" id="GO:0006360">
    <property type="term" value="P:transcription by RNA polymerase I"/>
    <property type="evidence" value="ECO:0007669"/>
    <property type="project" value="TreeGrafter"/>
</dbReference>
<dbReference type="GO" id="GO:0005730">
    <property type="term" value="C:nucleolus"/>
    <property type="evidence" value="ECO:0007669"/>
    <property type="project" value="TreeGrafter"/>
</dbReference>
<dbReference type="Pfam" id="PF22878">
    <property type="entry name" value="SPT2_N"/>
    <property type="match status" value="1"/>
</dbReference>
<evidence type="ECO:0000313" key="7">
    <source>
        <dbReference type="EMBL" id="CAF3013499.1"/>
    </source>
</evidence>
<keyword evidence="8" id="KW-1185">Reference proteome</keyword>
<accession>A0A7R8HCN2</accession>
<feature type="coiled-coil region" evidence="4">
    <location>
        <begin position="524"/>
        <end position="554"/>
    </location>
</feature>
<evidence type="ECO:0000256" key="3">
    <source>
        <dbReference type="ARBA" id="ARBA00023054"/>
    </source>
</evidence>
<gene>
    <name evidence="7" type="ORF">LSAA_13964</name>
</gene>
<keyword evidence="3 4" id="KW-0175">Coiled coil</keyword>